<dbReference type="Gene3D" id="6.10.250.2490">
    <property type="match status" value="1"/>
</dbReference>
<name>A0AAE9KYP7_9MONO</name>
<feature type="coiled-coil region" evidence="6">
    <location>
        <begin position="316"/>
        <end position="343"/>
    </location>
</feature>
<feature type="compositionally biased region" description="Polar residues" evidence="7">
    <location>
        <begin position="252"/>
        <end position="270"/>
    </location>
</feature>
<feature type="domain" description="Paramyxovirus structural protein P/V N-terminal" evidence="8">
    <location>
        <begin position="230"/>
        <end position="304"/>
    </location>
</feature>
<keyword evidence="11" id="KW-1185">Reference proteome</keyword>
<feature type="compositionally biased region" description="Basic and acidic residues" evidence="7">
    <location>
        <begin position="74"/>
        <end position="93"/>
    </location>
</feature>
<accession>A0AAE9KYP7</accession>
<keyword evidence="6" id="KW-0175">Coiled coil</keyword>
<dbReference type="Proteomes" id="UP001261953">
    <property type="component" value="Segment"/>
</dbReference>
<dbReference type="EMBL" id="OK623362">
    <property type="protein sequence ID" value="UQM99597.1"/>
    <property type="molecule type" value="Viral_cRNA"/>
</dbReference>
<sequence length="492" mass="53853">MTHYSTEELKKLVNDGMETIEFIQQNKEDLQKTYGRSAIEKPTTKERTAAWEQFRESVDKRDVAGPRGVGCSDRAQKADGSDVSRGVESDQIKAKTKTAPQKAPRKSKSDKNSTAGTSSDISGGNGATTESGNDVVPKRGSADGERVESSPGNNQAGGVDVADYNQILNFDAETSKVETDPGHPTTMLIRDATAEDLGNVLTQETGNVHKRLRGIASSTLEPIEEGNIIRGVKKGIEGNTVSIPSGGKHSSENGATHSAPKLQQPQSSKSACAGDAQECAHAVSKTASVSEETQTPSNNNETDDKIDLILTKLSSIEKKLQLLPEIKEEIKNVNKKITNLSLAVSTVENYIKDMMIIIPKSGMDENQSTVEINQDLRPVIGRDNTRGLKEVTVEKSNLESLDGYSSNKHTAKKDMLMYDLDFTKSNAANFVPDNSWESFKIMKNIIDTEIQNKKIARKMKEWLDEQSKHQDAKELYTALLDAIHDIQTKCQN</sequence>
<feature type="region of interest" description="Disordered" evidence="7">
    <location>
        <begin position="237"/>
        <end position="275"/>
    </location>
</feature>
<evidence type="ECO:0000259" key="9">
    <source>
        <dbReference type="Pfam" id="PF14313"/>
    </source>
</evidence>
<dbReference type="Gene3D" id="1.20.5.110">
    <property type="match status" value="1"/>
</dbReference>
<gene>
    <name evidence="10" type="primary">P/V/C</name>
</gene>
<protein>
    <recommendedName>
        <fullName evidence="1">Phosphoprotein</fullName>
    </recommendedName>
</protein>
<comment type="function">
    <text evidence="5">Essential cofactor of the RNA polymerase L that plays a central role in the transcription and replication by forming the polymerase complex with RNA polymerase L and recruiting L to the genomic N-RNA template for RNA synthesis. Also plays a central role in the encapsidation of nascent RNA chains by forming the encapsidation complex with the nucleocapsid protein N (N-P complex). Acts as a chaperone for newly synthesized free N protein, so-called N0, allowing encapsidation of nascent RNA chains during replication. The nucleoprotein protein N prevents excessive phosphorylation of P, which leads to down-regulation of viral transcription/ replication. Participates, together with N, in the formation of viral factories (viroplasms), which are large inclusions in the host cytoplasm where replication takes place.</text>
</comment>
<evidence type="ECO:0000256" key="7">
    <source>
        <dbReference type="SAM" id="MobiDB-lite"/>
    </source>
</evidence>
<dbReference type="Pfam" id="PF14313">
    <property type="entry name" value="Soyouz_module"/>
    <property type="match status" value="1"/>
</dbReference>
<feature type="domain" description="Phosphoprotein P soyouz module" evidence="9">
    <location>
        <begin position="1"/>
        <end position="55"/>
    </location>
</feature>
<evidence type="ECO:0000259" key="8">
    <source>
        <dbReference type="Pfam" id="PF13825"/>
    </source>
</evidence>
<evidence type="ECO:0000256" key="3">
    <source>
        <dbReference type="ARBA" id="ARBA00022553"/>
    </source>
</evidence>
<keyword evidence="2" id="KW-0691">RNA editing</keyword>
<organism evidence="10 11">
    <name type="scientific">Meliandou praomys virus</name>
    <dbReference type="NCBI Taxonomy" id="2940988"/>
    <lineage>
        <taxon>Viruses</taxon>
        <taxon>Riboviria</taxon>
        <taxon>Orthornavirae</taxon>
        <taxon>Negarnaviricota</taxon>
        <taxon>Haploviricotina</taxon>
        <taxon>Monjiviricetes</taxon>
        <taxon>Mononegavirales</taxon>
        <taxon>Paramyxoviridae</taxon>
        <taxon>Orthoparamyxovirinae</taxon>
        <taxon>Jeilongvirus</taxon>
        <taxon>Jeilongvirus praomysis</taxon>
    </lineage>
</organism>
<keyword evidence="4" id="KW-0693">Viral RNA replication</keyword>
<evidence type="ECO:0000313" key="10">
    <source>
        <dbReference type="EMBL" id="UQM99597.1"/>
    </source>
</evidence>
<evidence type="ECO:0000256" key="2">
    <source>
        <dbReference type="ARBA" id="ARBA00022495"/>
    </source>
</evidence>
<dbReference type="Pfam" id="PF03210">
    <property type="entry name" value="Paramyx_P_V_C"/>
    <property type="match status" value="1"/>
</dbReference>
<dbReference type="InterPro" id="IPR025909">
    <property type="entry name" value="Soyouz_module"/>
</dbReference>
<feature type="compositionally biased region" description="Polar residues" evidence="7">
    <location>
        <begin position="285"/>
        <end position="300"/>
    </location>
</feature>
<proteinExistence type="predicted"/>
<evidence type="ECO:0000256" key="6">
    <source>
        <dbReference type="SAM" id="Coils"/>
    </source>
</evidence>
<dbReference type="InterPro" id="IPR028243">
    <property type="entry name" value="Paramyxo_P/V_N"/>
</dbReference>
<dbReference type="Pfam" id="PF13825">
    <property type="entry name" value="Paramyxo_P_V_N"/>
    <property type="match status" value="1"/>
</dbReference>
<feature type="compositionally biased region" description="Basic and acidic residues" evidence="7">
    <location>
        <begin position="136"/>
        <end position="148"/>
    </location>
</feature>
<evidence type="ECO:0000256" key="4">
    <source>
        <dbReference type="ARBA" id="ARBA00022953"/>
    </source>
</evidence>
<feature type="compositionally biased region" description="Basic and acidic residues" evidence="7">
    <location>
        <begin position="38"/>
        <end position="64"/>
    </location>
</feature>
<feature type="region of interest" description="Disordered" evidence="7">
    <location>
        <begin position="29"/>
        <end position="160"/>
    </location>
</feature>
<dbReference type="InterPro" id="IPR004897">
    <property type="entry name" value="P/V_Pprotein_paramyxoviral"/>
</dbReference>
<evidence type="ECO:0000256" key="1">
    <source>
        <dbReference type="ARBA" id="ARBA00020572"/>
    </source>
</evidence>
<evidence type="ECO:0000313" key="11">
    <source>
        <dbReference type="Proteomes" id="UP001261953"/>
    </source>
</evidence>
<feature type="compositionally biased region" description="Polar residues" evidence="7">
    <location>
        <begin position="112"/>
        <end position="132"/>
    </location>
</feature>
<evidence type="ECO:0000256" key="5">
    <source>
        <dbReference type="ARBA" id="ARBA00060014"/>
    </source>
</evidence>
<reference evidence="10" key="1">
    <citation type="journal article" date="2022" name="bioRxiv">
        <title>The characterization of multiple novel paramyxovirus species highlights the diverse nature of the subfamily Orthoparamyxovirinae.</title>
        <authorList>
            <person name="Vanmechelen B."/>
            <person name="Meurs S."/>
            <person name="Horemans M."/>
            <person name="Loosen A."/>
            <person name="Maes T.J."/>
            <person name="Laenen L."/>
            <person name="Vergote V."/>
            <person name="Koundouno F.R."/>
            <person name="Magassouba N."/>
            <person name="Konde M.K."/>
            <person name="Conde I.S."/>
            <person name="Carroll M.W."/>
            <person name="Maes P."/>
        </authorList>
    </citation>
    <scope>NUCLEOTIDE SEQUENCE</scope>
    <source>
        <strain evidence="10">GN/Meliandou/Pr/1/2018</strain>
    </source>
</reference>
<keyword evidence="3" id="KW-0597">Phosphoprotein</keyword>
<feature type="region of interest" description="Disordered" evidence="7">
    <location>
        <begin position="283"/>
        <end position="302"/>
    </location>
</feature>